<reference evidence="9" key="1">
    <citation type="submission" date="2017-12" db="EMBL/GenBank/DDBJ databases">
        <title>Whole genome sequencing of Acidipropionibacterium jensenii strains JS279 and JS280.</title>
        <authorList>
            <person name="Deptula P."/>
            <person name="Laine P."/>
            <person name="Smolander O.-P."/>
            <person name="Paulin L."/>
            <person name="Auvinen P."/>
            <person name="Varmanen P."/>
        </authorList>
    </citation>
    <scope>NUCLEOTIDE SEQUENCE [LARGE SCALE GENOMIC DNA]</scope>
    <source>
        <strain evidence="9">JS280</strain>
    </source>
</reference>
<dbReference type="Gene3D" id="3.40.50.300">
    <property type="entry name" value="P-loop containing nucleotide triphosphate hydrolases"/>
    <property type="match status" value="1"/>
</dbReference>
<evidence type="ECO:0000256" key="2">
    <source>
        <dbReference type="ARBA" id="ARBA00005417"/>
    </source>
</evidence>
<dbReference type="GO" id="GO:0005886">
    <property type="term" value="C:plasma membrane"/>
    <property type="evidence" value="ECO:0007669"/>
    <property type="project" value="UniProtKB-SubCell"/>
</dbReference>
<keyword evidence="3" id="KW-0813">Transport</keyword>
<evidence type="ECO:0000256" key="1">
    <source>
        <dbReference type="ARBA" id="ARBA00004202"/>
    </source>
</evidence>
<gene>
    <name evidence="8" type="ORF">C0Z10_11290</name>
</gene>
<accession>A0A3T0S3G0</accession>
<dbReference type="PROSITE" id="PS00211">
    <property type="entry name" value="ABC_TRANSPORTER_1"/>
    <property type="match status" value="1"/>
</dbReference>
<protein>
    <submittedName>
        <fullName evidence="8">Phosphonate ABC transporter ATP-binding protein</fullName>
    </submittedName>
</protein>
<organism evidence="8 9">
    <name type="scientific">Acidipropionibacterium jensenii</name>
    <dbReference type="NCBI Taxonomy" id="1749"/>
    <lineage>
        <taxon>Bacteria</taxon>
        <taxon>Bacillati</taxon>
        <taxon>Actinomycetota</taxon>
        <taxon>Actinomycetes</taxon>
        <taxon>Propionibacteriales</taxon>
        <taxon>Propionibacteriaceae</taxon>
        <taxon>Acidipropionibacterium</taxon>
    </lineage>
</organism>
<dbReference type="SMART" id="SM00382">
    <property type="entry name" value="AAA"/>
    <property type="match status" value="1"/>
</dbReference>
<evidence type="ECO:0000259" key="7">
    <source>
        <dbReference type="PROSITE" id="PS50893"/>
    </source>
</evidence>
<comment type="subcellular location">
    <subcellularLocation>
        <location evidence="1">Cell membrane</location>
        <topology evidence="1">Peripheral membrane protein</topology>
    </subcellularLocation>
</comment>
<feature type="domain" description="ABC transporter" evidence="7">
    <location>
        <begin position="15"/>
        <end position="242"/>
    </location>
</feature>
<dbReference type="InterPro" id="IPR017871">
    <property type="entry name" value="ABC_transporter-like_CS"/>
</dbReference>
<dbReference type="InterPro" id="IPR003593">
    <property type="entry name" value="AAA+_ATPase"/>
</dbReference>
<evidence type="ECO:0000313" key="8">
    <source>
        <dbReference type="EMBL" id="AZZ40872.1"/>
    </source>
</evidence>
<sequence length="254" mass="27139">MEPSRQRNDPPHPGLSFTEVSFGYRRGSTLYEGLSLDLPVGRTVLLGPNGAGKSTLLELASGGLAPRSGRIALEGGQSSQSALRRHVALMPQRVRPLAGLTVVEQVTYSGWLAGRSVEEAADAARSSLARVGLSALAQRRPTKISGGELRRVGLAQVLASGHHHILLDEPTAGLDPEQQHAYRAILSGLPEDLCLLVSTHDINDVAEIYDHIIVLARGSVQFTGSVQDFLTLGDPGSHHPAESAYLNLVNRSRQ</sequence>
<dbReference type="Proteomes" id="UP000285875">
    <property type="component" value="Chromosome"/>
</dbReference>
<dbReference type="GO" id="GO:0046677">
    <property type="term" value="P:response to antibiotic"/>
    <property type="evidence" value="ECO:0007669"/>
    <property type="project" value="UniProtKB-KW"/>
</dbReference>
<evidence type="ECO:0000313" key="9">
    <source>
        <dbReference type="Proteomes" id="UP000285875"/>
    </source>
</evidence>
<keyword evidence="5 8" id="KW-0067">ATP-binding</keyword>
<evidence type="ECO:0000256" key="4">
    <source>
        <dbReference type="ARBA" id="ARBA00022741"/>
    </source>
</evidence>
<comment type="similarity">
    <text evidence="2">Belongs to the ABC transporter superfamily.</text>
</comment>
<evidence type="ECO:0000256" key="5">
    <source>
        <dbReference type="ARBA" id="ARBA00022840"/>
    </source>
</evidence>
<dbReference type="InterPro" id="IPR050763">
    <property type="entry name" value="ABC_transporter_ATP-binding"/>
</dbReference>
<dbReference type="InterPro" id="IPR003439">
    <property type="entry name" value="ABC_transporter-like_ATP-bd"/>
</dbReference>
<evidence type="ECO:0000256" key="6">
    <source>
        <dbReference type="ARBA" id="ARBA00023251"/>
    </source>
</evidence>
<dbReference type="GO" id="GO:0016887">
    <property type="term" value="F:ATP hydrolysis activity"/>
    <property type="evidence" value="ECO:0007669"/>
    <property type="project" value="InterPro"/>
</dbReference>
<dbReference type="PANTHER" id="PTHR42711:SF5">
    <property type="entry name" value="ABC TRANSPORTER ATP-BINDING PROTEIN NATA"/>
    <property type="match status" value="1"/>
</dbReference>
<keyword evidence="4" id="KW-0547">Nucleotide-binding</keyword>
<dbReference type="EMBL" id="CP025570">
    <property type="protein sequence ID" value="AZZ40872.1"/>
    <property type="molecule type" value="Genomic_DNA"/>
</dbReference>
<evidence type="ECO:0000256" key="3">
    <source>
        <dbReference type="ARBA" id="ARBA00022448"/>
    </source>
</evidence>
<dbReference type="GO" id="GO:0005524">
    <property type="term" value="F:ATP binding"/>
    <property type="evidence" value="ECO:0007669"/>
    <property type="project" value="UniProtKB-KW"/>
</dbReference>
<dbReference type="RefSeq" id="WP_097799940.1">
    <property type="nucleotide sequence ID" value="NZ_CP025570.1"/>
</dbReference>
<dbReference type="AlphaFoldDB" id="A0A3T0S3G0"/>
<proteinExistence type="inferred from homology"/>
<dbReference type="PANTHER" id="PTHR42711">
    <property type="entry name" value="ABC TRANSPORTER ATP-BINDING PROTEIN"/>
    <property type="match status" value="1"/>
</dbReference>
<dbReference type="SUPFAM" id="SSF52540">
    <property type="entry name" value="P-loop containing nucleoside triphosphate hydrolases"/>
    <property type="match status" value="1"/>
</dbReference>
<name>A0A3T0S3G0_9ACTN</name>
<dbReference type="Pfam" id="PF00005">
    <property type="entry name" value="ABC_tran"/>
    <property type="match status" value="1"/>
</dbReference>
<dbReference type="PROSITE" id="PS50893">
    <property type="entry name" value="ABC_TRANSPORTER_2"/>
    <property type="match status" value="1"/>
</dbReference>
<dbReference type="InterPro" id="IPR027417">
    <property type="entry name" value="P-loop_NTPase"/>
</dbReference>
<keyword evidence="6" id="KW-0046">Antibiotic resistance</keyword>
<dbReference type="KEGG" id="aji:C0Z10_11290"/>